<dbReference type="OrthoDB" id="408631at2759"/>
<evidence type="ECO:0000256" key="2">
    <source>
        <dbReference type="ARBA" id="ARBA00022801"/>
    </source>
</evidence>
<evidence type="ECO:0000313" key="6">
    <source>
        <dbReference type="Proteomes" id="UP000277300"/>
    </source>
</evidence>
<dbReference type="SUPFAM" id="SSF53474">
    <property type="entry name" value="alpha/beta-Hydrolases"/>
    <property type="match status" value="2"/>
</dbReference>
<dbReference type="AlphaFoldDB" id="A0A3F2RNF9"/>
<dbReference type="Gene3D" id="3.40.50.1820">
    <property type="entry name" value="alpha/beta hydrolase"/>
    <property type="match status" value="3"/>
</dbReference>
<evidence type="ECO:0000313" key="4">
    <source>
        <dbReference type="EMBL" id="RLN53792.1"/>
    </source>
</evidence>
<dbReference type="InterPro" id="IPR029058">
    <property type="entry name" value="AB_hydrolase_fold"/>
</dbReference>
<protein>
    <recommendedName>
        <fullName evidence="3">Carboxylesterase type B domain-containing protein</fullName>
    </recommendedName>
</protein>
<evidence type="ECO:0000313" key="7">
    <source>
        <dbReference type="Proteomes" id="UP000284657"/>
    </source>
</evidence>
<evidence type="ECO:0000313" key="5">
    <source>
        <dbReference type="EMBL" id="RLN60685.1"/>
    </source>
</evidence>
<feature type="domain" description="Carboxylesterase type B" evidence="3">
    <location>
        <begin position="17"/>
        <end position="140"/>
    </location>
</feature>
<feature type="domain" description="Carboxylesterase type B" evidence="3">
    <location>
        <begin position="442"/>
        <end position="950"/>
    </location>
</feature>
<dbReference type="EMBL" id="MBAD02001539">
    <property type="protein sequence ID" value="RLN53792.1"/>
    <property type="molecule type" value="Genomic_DNA"/>
</dbReference>
<dbReference type="PANTHER" id="PTHR11559">
    <property type="entry name" value="CARBOXYLESTERASE"/>
    <property type="match status" value="1"/>
</dbReference>
<gene>
    <name evidence="4" type="ORF">BBJ29_004499</name>
    <name evidence="5" type="ORF">BBP00_00005841</name>
</gene>
<reference evidence="6 7" key="1">
    <citation type="submission" date="2018-07" db="EMBL/GenBank/DDBJ databases">
        <title>Genome sequencing of oomycete isolates from Chile give support for New Zealand origin for Phytophthora kernoviae and make available the first Nothophytophthora sp. genome.</title>
        <authorList>
            <person name="Studholme D.J."/>
            <person name="Sanfuentes E."/>
            <person name="Panda P."/>
            <person name="Hill R."/>
            <person name="Sambles C."/>
            <person name="Grant M."/>
            <person name="Williams N.M."/>
            <person name="Mcdougal R.L."/>
        </authorList>
    </citation>
    <scope>NUCLEOTIDE SEQUENCE [LARGE SCALE GENOMIC DNA]</scope>
    <source>
        <strain evidence="5">Chile6</strain>
        <strain evidence="4">Chile7</strain>
    </source>
</reference>
<dbReference type="InterPro" id="IPR019819">
    <property type="entry name" value="Carboxylesterase_B_CS"/>
</dbReference>
<dbReference type="Pfam" id="PF00135">
    <property type="entry name" value="COesterase"/>
    <property type="match status" value="3"/>
</dbReference>
<dbReference type="Proteomes" id="UP000277300">
    <property type="component" value="Unassembled WGS sequence"/>
</dbReference>
<name>A0A3F2RNF9_9STRA</name>
<dbReference type="InterPro" id="IPR019826">
    <property type="entry name" value="Carboxylesterase_B_AS"/>
</dbReference>
<feature type="domain" description="Carboxylesterase type B" evidence="3">
    <location>
        <begin position="156"/>
        <end position="388"/>
    </location>
</feature>
<comment type="similarity">
    <text evidence="1">Belongs to the type-B carboxylesterase/lipase family.</text>
</comment>
<dbReference type="InterPro" id="IPR002018">
    <property type="entry name" value="CarbesteraseB"/>
</dbReference>
<evidence type="ECO:0000259" key="3">
    <source>
        <dbReference type="Pfam" id="PF00135"/>
    </source>
</evidence>
<sequence>MQQPDTLLLVLVSATDPPTVTVKNGSYYGAYQSNYNQDFFLGMPYAQPPVGDLRFRNPEPLNSTWSEAKNATEYSPECYGYGSDQWVLGNVISEDCLTINVVRPSGIAEGVKLPVGFWIHGGGLFEGGNRDPRYNFSAIIDEATAAGKPFIVNQLSDILNSPVASSAPFYPVVDGDFIEKAGPTLMSEGKFVRVPILHGTNHDEGTAFGTAGIDTEDEFLAYVESVTESAEFAAILADLYPDIPEIGRHPAQTAKRRHALQVYIQVRVSLRRWQDDACSTPLQPEIWAANNTSSYSYVFNVLVNGISQYIRATHFQKVAFVFYNLLGDGYDNSVSVDPFLNEPEMLTQLTRMTTRIWINVIVDHVPNTYNVTAIKWPEYTLNDPQNIVFDVKVSDVAYVAPYIYRAEGIVYITKSYTDMRSYLYPVAAAALLAAPTTASDVPTVTVKNGSYYGVYQSTYDQDFFLGMPYAQPPVGDLRLRNPQSLNATWTEAKNATEYSPMCYGYGSDTWVLGNVVSEDCLTINVVRPSNVSEGSDLPVGVWIHGGGLTQGSGSDPRYNLSYIIEEATNAGQPFIGVSLNYRLQAFGFMSGTAVHNAGVTNLALKDQRLAMHWVQENIVAFGGDASKVTIWGESAGARSIGYQLIAYDGRDDGLFRSAVMESGASAYWPKSFKNASAWDANYNSITDAANCSSAEDTLDCLRKVPTDTLSAIFNSTVGTSAMYAPSVDGDFLTDVGPKLIGAGKFVHVPILHGANFDEGTSFGKTGISTTEEFASYLTGTMGYSDGEADILLDLYPDIPQIGIPATLHGRPGNDTSYGYMYKRVSAYAGDNNQHGPRRFMSQMWAKDNVPVYSYRFNVLTAGTSQYLGATHFTEVAFVFYNLAGNGYNNSVATDPFLNKPESYTQLVRLMTHMWVSFIVDQTPNNNLTDVEWPQYSLDDPQNFVFDTNVTNVSYVEPDFFRAEAIAYIHSLYNATS</sequence>
<organism evidence="5 6">
    <name type="scientific">Phytophthora kernoviae</name>
    <dbReference type="NCBI Taxonomy" id="325452"/>
    <lineage>
        <taxon>Eukaryota</taxon>
        <taxon>Sar</taxon>
        <taxon>Stramenopiles</taxon>
        <taxon>Oomycota</taxon>
        <taxon>Peronosporomycetes</taxon>
        <taxon>Peronosporales</taxon>
        <taxon>Peronosporaceae</taxon>
        <taxon>Phytophthora</taxon>
    </lineage>
</organism>
<accession>A0A3F2RNF9</accession>
<comment type="caution">
    <text evidence="5">The sequence shown here is derived from an EMBL/GenBank/DDBJ whole genome shotgun (WGS) entry which is preliminary data.</text>
</comment>
<dbReference type="PROSITE" id="PS00122">
    <property type="entry name" value="CARBOXYLESTERASE_B_1"/>
    <property type="match status" value="1"/>
</dbReference>
<dbReference type="EMBL" id="MBDO02000181">
    <property type="protein sequence ID" value="RLN60685.1"/>
    <property type="molecule type" value="Genomic_DNA"/>
</dbReference>
<dbReference type="PROSITE" id="PS00941">
    <property type="entry name" value="CARBOXYLESTERASE_B_2"/>
    <property type="match status" value="2"/>
</dbReference>
<dbReference type="GO" id="GO:0016787">
    <property type="term" value="F:hydrolase activity"/>
    <property type="evidence" value="ECO:0007669"/>
    <property type="project" value="UniProtKB-KW"/>
</dbReference>
<proteinExistence type="inferred from homology"/>
<evidence type="ECO:0000256" key="1">
    <source>
        <dbReference type="ARBA" id="ARBA00005964"/>
    </source>
</evidence>
<dbReference type="InterPro" id="IPR050309">
    <property type="entry name" value="Type-B_Carboxylest/Lipase"/>
</dbReference>
<keyword evidence="2" id="KW-0378">Hydrolase</keyword>
<dbReference type="Proteomes" id="UP000284657">
    <property type="component" value="Unassembled WGS sequence"/>
</dbReference>